<keyword evidence="3" id="KW-0489">Methyltransferase</keyword>
<dbReference type="SUPFAM" id="SSF53790">
    <property type="entry name" value="Tetrapyrrole methylase"/>
    <property type="match status" value="1"/>
</dbReference>
<evidence type="ECO:0000256" key="3">
    <source>
        <dbReference type="ARBA" id="ARBA00022603"/>
    </source>
</evidence>
<keyword evidence="4" id="KW-0808">Transferase</keyword>
<sequence length="414" mass="43348">MTGESGPKQPARFVVVGIGADGWSGLSARARAALDEATTVYGSARQLDLVAEHLTADTVPWRSPMSEHLREVLCDSSAHGTIHVLASGDPMFHGIGSTIVRQVGRDRVTIVPAPSSVSLAAAELGWDLASTTIVSTVTAPASAVVPELGDGIRLLVLSRDGSTPAEIAELCRAHGYGWTTMRVLENLGAATQAVRTGLARSWDDRPCAPLNITALDCVGPSSSHCPGLPDEAYEHDGQLTKQTVRALSVSALAPAAGQLLWDVGAGAGSIGIEWLRCTRDGRAVAFEADRLRAAALRRNAEKLGVGHRLTLAGAVPEALAGAADPDAVFLGGGVDRDVLDTAWDALMPGGRIVGNAVAIETQHLFIDAQERYGGSLTRLSVERAAPLGRLTAWRPALPIVQWVAVKDDAAREDT</sequence>
<dbReference type="InterPro" id="IPR006365">
    <property type="entry name" value="Cbl_synth_CobL"/>
</dbReference>
<comment type="caution">
    <text evidence="7">The sequence shown here is derived from an EMBL/GenBank/DDBJ whole genome shotgun (WGS) entry which is preliminary data.</text>
</comment>
<dbReference type="CDD" id="cd11644">
    <property type="entry name" value="Precorrin-6Y-MT"/>
    <property type="match status" value="1"/>
</dbReference>
<dbReference type="InterPro" id="IPR050714">
    <property type="entry name" value="Cobalamin_biosynth_MTase"/>
</dbReference>
<dbReference type="Proteomes" id="UP001501170">
    <property type="component" value="Unassembled WGS sequence"/>
</dbReference>
<evidence type="ECO:0000313" key="7">
    <source>
        <dbReference type="EMBL" id="GAA2390331.1"/>
    </source>
</evidence>
<dbReference type="SUPFAM" id="SSF53335">
    <property type="entry name" value="S-adenosyl-L-methionine-dependent methyltransferases"/>
    <property type="match status" value="1"/>
</dbReference>
<feature type="domain" description="Tetrapyrrole methylase" evidence="6">
    <location>
        <begin position="13"/>
        <end position="199"/>
    </location>
</feature>
<name>A0ABN3HZE8_9ACTN</name>
<protein>
    <submittedName>
        <fullName evidence="7">Bifunctional cobalt-precorrin-7 (C(5))-methyltransferase/cobalt-precorrin-6B (C(15))-methyltransferase</fullName>
    </submittedName>
</protein>
<dbReference type="PIRSF" id="PIRSF036428">
    <property type="entry name" value="CobL"/>
    <property type="match status" value="1"/>
</dbReference>
<keyword evidence="8" id="KW-1185">Reference proteome</keyword>
<dbReference type="PANTHER" id="PTHR43182:SF1">
    <property type="entry name" value="COBALT-PRECORRIN-7 C(5)-METHYLTRANSFERASE"/>
    <property type="match status" value="1"/>
</dbReference>
<evidence type="ECO:0000256" key="1">
    <source>
        <dbReference type="ARBA" id="ARBA00004953"/>
    </source>
</evidence>
<dbReference type="PANTHER" id="PTHR43182">
    <property type="entry name" value="COBALT-PRECORRIN-6B C(15)-METHYLTRANSFERASE (DECARBOXYLATING)"/>
    <property type="match status" value="1"/>
</dbReference>
<dbReference type="Pfam" id="PF00590">
    <property type="entry name" value="TP_methylase"/>
    <property type="match status" value="1"/>
</dbReference>
<evidence type="ECO:0000313" key="8">
    <source>
        <dbReference type="Proteomes" id="UP001501170"/>
    </source>
</evidence>
<keyword evidence="5" id="KW-0949">S-adenosyl-L-methionine</keyword>
<evidence type="ECO:0000259" key="6">
    <source>
        <dbReference type="Pfam" id="PF00590"/>
    </source>
</evidence>
<dbReference type="EMBL" id="BAAARB010000023">
    <property type="protein sequence ID" value="GAA2390331.1"/>
    <property type="molecule type" value="Genomic_DNA"/>
</dbReference>
<dbReference type="Gene3D" id="3.40.50.150">
    <property type="entry name" value="Vaccinia Virus protein VP39"/>
    <property type="match status" value="1"/>
</dbReference>
<evidence type="ECO:0000256" key="5">
    <source>
        <dbReference type="ARBA" id="ARBA00022691"/>
    </source>
</evidence>
<dbReference type="InterPro" id="IPR012818">
    <property type="entry name" value="CbiE"/>
</dbReference>
<comment type="pathway">
    <text evidence="1">Cofactor biosynthesis; adenosylcobalamin biosynthesis.</text>
</comment>
<dbReference type="NCBIfam" id="TIGR02467">
    <property type="entry name" value="CbiE"/>
    <property type="match status" value="1"/>
</dbReference>
<organism evidence="7 8">
    <name type="scientific">Gordonia cholesterolivorans</name>
    <dbReference type="NCBI Taxonomy" id="559625"/>
    <lineage>
        <taxon>Bacteria</taxon>
        <taxon>Bacillati</taxon>
        <taxon>Actinomycetota</taxon>
        <taxon>Actinomycetes</taxon>
        <taxon>Mycobacteriales</taxon>
        <taxon>Gordoniaceae</taxon>
        <taxon>Gordonia</taxon>
    </lineage>
</organism>
<dbReference type="RefSeq" id="WP_346077429.1">
    <property type="nucleotide sequence ID" value="NZ_BAAARB010000023.1"/>
</dbReference>
<dbReference type="InterPro" id="IPR029063">
    <property type="entry name" value="SAM-dependent_MTases_sf"/>
</dbReference>
<gene>
    <name evidence="7" type="ORF">GCM10009855_32960</name>
</gene>
<keyword evidence="2" id="KW-0169">Cobalamin biosynthesis</keyword>
<dbReference type="NCBIfam" id="TIGR02469">
    <property type="entry name" value="CbiT"/>
    <property type="match status" value="1"/>
</dbReference>
<dbReference type="InterPro" id="IPR035996">
    <property type="entry name" value="4pyrrol_Methylase_sf"/>
</dbReference>
<evidence type="ECO:0000256" key="2">
    <source>
        <dbReference type="ARBA" id="ARBA00022573"/>
    </source>
</evidence>
<reference evidence="7 8" key="1">
    <citation type="journal article" date="2019" name="Int. J. Syst. Evol. Microbiol.">
        <title>The Global Catalogue of Microorganisms (GCM) 10K type strain sequencing project: providing services to taxonomists for standard genome sequencing and annotation.</title>
        <authorList>
            <consortium name="The Broad Institute Genomics Platform"/>
            <consortium name="The Broad Institute Genome Sequencing Center for Infectious Disease"/>
            <person name="Wu L."/>
            <person name="Ma J."/>
        </authorList>
    </citation>
    <scope>NUCLEOTIDE SEQUENCE [LARGE SCALE GENOMIC DNA]</scope>
    <source>
        <strain evidence="7 8">JCM 16227</strain>
    </source>
</reference>
<proteinExistence type="predicted"/>
<dbReference type="InterPro" id="IPR000878">
    <property type="entry name" value="4pyrrol_Mease"/>
</dbReference>
<dbReference type="Gene3D" id="3.40.1010.10">
    <property type="entry name" value="Cobalt-precorrin-4 Transmethylase, Domain 1"/>
    <property type="match status" value="1"/>
</dbReference>
<accession>A0ABN3HZE8</accession>
<evidence type="ECO:0000256" key="4">
    <source>
        <dbReference type="ARBA" id="ARBA00022679"/>
    </source>
</evidence>
<dbReference type="InterPro" id="IPR014777">
    <property type="entry name" value="4pyrrole_Mease_sub1"/>
</dbReference>
<dbReference type="InterPro" id="IPR014008">
    <property type="entry name" value="Cbl_synth_MTase_CbiT"/>
</dbReference>